<organism evidence="10 11">
    <name type="scientific">Actinobacillus minor 202</name>
    <dbReference type="NCBI Taxonomy" id="591023"/>
    <lineage>
        <taxon>Bacteria</taxon>
        <taxon>Pseudomonadati</taxon>
        <taxon>Pseudomonadota</taxon>
        <taxon>Gammaproteobacteria</taxon>
        <taxon>Pasteurellales</taxon>
        <taxon>Pasteurellaceae</taxon>
        <taxon>Actinobacillus</taxon>
    </lineage>
</organism>
<dbReference type="Proteomes" id="UP000003394">
    <property type="component" value="Unassembled WGS sequence"/>
</dbReference>
<dbReference type="Pfam" id="PF04999">
    <property type="entry name" value="FtsL"/>
    <property type="match status" value="1"/>
</dbReference>
<accession>A0ABM9XIQ5</accession>
<keyword evidence="7 8" id="KW-0131">Cell cycle</keyword>
<comment type="caution">
    <text evidence="10">The sequence shown here is derived from an EMBL/GenBank/DDBJ whole genome shotgun (WGS) entry which is preliminary data.</text>
</comment>
<comment type="subcellular location">
    <subcellularLocation>
        <location evidence="8">Cell inner membrane</location>
        <topology evidence="8">Single-pass type II membrane protein</topology>
    </subcellularLocation>
    <subcellularLocation>
        <location evidence="1">Cell membrane</location>
        <topology evidence="1">Single-pass type II membrane protein</topology>
    </subcellularLocation>
    <text evidence="8">Localizes to the division septum where it forms a ring structure.</text>
</comment>
<dbReference type="InterPro" id="IPR011922">
    <property type="entry name" value="Cell_div_FtsL"/>
</dbReference>
<gene>
    <name evidence="8 10" type="primary">ftsL</name>
    <name evidence="10" type="ORF">AM202_0164</name>
</gene>
<keyword evidence="6 8" id="KW-0472">Membrane</keyword>
<name>A0ABM9XIQ5_9PAST</name>
<sequence length="106" mass="12130">MASSERYPLRQIILDDLTSSNKLALLLLFLVIATAIATIWITHQTRLLTAEQGELVKQNRRLENQYIHLQLEEHTKSQRARVEAAATSFGLQPIHKDQEVILLQSK</sequence>
<evidence type="ECO:0000256" key="9">
    <source>
        <dbReference type="NCBIfam" id="TIGR02209"/>
    </source>
</evidence>
<keyword evidence="5 8" id="KW-1133">Transmembrane helix</keyword>
<keyword evidence="3 8" id="KW-0132">Cell division</keyword>
<evidence type="ECO:0000313" key="10">
    <source>
        <dbReference type="EMBL" id="EEF16053.1"/>
    </source>
</evidence>
<reference evidence="10 11" key="1">
    <citation type="journal article" date="2010" name="Vet. Microbiol.">
        <title>Production of haemolysins by strains of the Actinobacillus minor/porcitonsillarum complex.</title>
        <authorList>
            <person name="Arya G."/>
            <person name="Niven D.F."/>
        </authorList>
    </citation>
    <scope>NUCLEOTIDE SEQUENCE [LARGE SCALE GENOMIC DNA]</scope>
    <source>
        <strain evidence="11">strain 202</strain>
    </source>
</reference>
<dbReference type="HAMAP" id="MF_00910">
    <property type="entry name" value="FtsL"/>
    <property type="match status" value="1"/>
</dbReference>
<feature type="transmembrane region" description="Helical" evidence="8">
    <location>
        <begin position="23"/>
        <end position="42"/>
    </location>
</feature>
<comment type="similarity">
    <text evidence="8">Belongs to the FtsL family.</text>
</comment>
<evidence type="ECO:0000256" key="8">
    <source>
        <dbReference type="HAMAP-Rule" id="MF_00910"/>
    </source>
</evidence>
<evidence type="ECO:0000256" key="7">
    <source>
        <dbReference type="ARBA" id="ARBA00023306"/>
    </source>
</evidence>
<keyword evidence="11" id="KW-1185">Reference proteome</keyword>
<evidence type="ECO:0000256" key="5">
    <source>
        <dbReference type="ARBA" id="ARBA00022989"/>
    </source>
</evidence>
<proteinExistence type="inferred from homology"/>
<keyword evidence="2 8" id="KW-1003">Cell membrane</keyword>
<dbReference type="GO" id="GO:0051301">
    <property type="term" value="P:cell division"/>
    <property type="evidence" value="ECO:0007669"/>
    <property type="project" value="UniProtKB-KW"/>
</dbReference>
<dbReference type="PANTHER" id="PTHR37479:SF1">
    <property type="entry name" value="CELL DIVISION PROTEIN FTSL"/>
    <property type="match status" value="1"/>
</dbReference>
<protein>
    <recommendedName>
        <fullName evidence="8 9">Cell division protein FtsL</fullName>
    </recommendedName>
</protein>
<dbReference type="EMBL" id="ACFT01000004">
    <property type="protein sequence ID" value="EEF16053.1"/>
    <property type="molecule type" value="Genomic_DNA"/>
</dbReference>
<evidence type="ECO:0000256" key="1">
    <source>
        <dbReference type="ARBA" id="ARBA00004401"/>
    </source>
</evidence>
<dbReference type="PANTHER" id="PTHR37479">
    <property type="entry name" value="CELL DIVISION PROTEIN FTSL"/>
    <property type="match status" value="1"/>
</dbReference>
<dbReference type="NCBIfam" id="TIGR02209">
    <property type="entry name" value="ftsL_broad"/>
    <property type="match status" value="1"/>
</dbReference>
<evidence type="ECO:0000256" key="6">
    <source>
        <dbReference type="ARBA" id="ARBA00023136"/>
    </source>
</evidence>
<dbReference type="RefSeq" id="WP_005817884.1">
    <property type="nucleotide sequence ID" value="NZ_ACFT01000004.1"/>
</dbReference>
<evidence type="ECO:0000256" key="3">
    <source>
        <dbReference type="ARBA" id="ARBA00022618"/>
    </source>
</evidence>
<keyword evidence="8" id="KW-0997">Cell inner membrane</keyword>
<comment type="function">
    <text evidence="8">Essential cell division protein. May link together the upstream cell division proteins, which are predominantly cytoplasmic, with the downstream cell division proteins, which are predominantly periplasmic.</text>
</comment>
<keyword evidence="4 8" id="KW-0812">Transmembrane</keyword>
<evidence type="ECO:0000313" key="11">
    <source>
        <dbReference type="Proteomes" id="UP000003394"/>
    </source>
</evidence>
<evidence type="ECO:0000256" key="4">
    <source>
        <dbReference type="ARBA" id="ARBA00022692"/>
    </source>
</evidence>
<evidence type="ECO:0000256" key="2">
    <source>
        <dbReference type="ARBA" id="ARBA00022475"/>
    </source>
</evidence>
<comment type="subunit">
    <text evidence="8">Part of a complex composed of FtsB, FtsL and FtsQ.</text>
</comment>